<name>A0A090Q3R5_9FLAO</name>
<sequence length="546" mass="60482">MFIDSLLFLSKFSKMRYFLIFFLAVLAACQSTDVSKKKDDFREFKVIDSQYISKQDVFEGVLDEVLRFRESEIGKKSSTLIGPYVLEKSIPEIHTAIAEGKFTYEQLTLYYLSRIYEYDRLNKKAINSVIRINPEAVEQAKKADSQLKDRGTALDIQYSMWGIPVLVKDNINVSGIATTAGAVALLENDARDAKIITRLKEEGAVILGKANLSEWAYYFCGDCPSGWSAVGGQTLNPYGPRKFDTGGSSSGSGASVAANFAAVAIGSETAGSILSPSSQHALVGYKPTVGTLSGSGIVPISSYLDTAGPMAKNVMDNAILLNAMTQNVEVISKKEIAELYESSLKGKRFGVFAGFQENSLFSQAIKDIESLGATVVVLEEKDVSLDGFISLLDQDMKRDLPNYFMGYANQSYRGYDLQRLVNFNKIDSVKTMPYGQRLFDNMIKKDLMSEEELQNLKRKLTTATQDYFYYYTRKNNLDGFLSINNYTAAQAAVAFFPAMTVSMGYDDSGQPYGLTFIAPTEEDALLFKWAAAYEKATNHRQAPKGY</sequence>
<dbReference type="AlphaFoldDB" id="A0A090Q3R5"/>
<gene>
    <name evidence="2" type="ORF">JCM19294_1886</name>
</gene>
<dbReference type="Proteomes" id="UP000029221">
    <property type="component" value="Unassembled WGS sequence"/>
</dbReference>
<dbReference type="PANTHER" id="PTHR42678:SF34">
    <property type="entry name" value="OS04G0183300 PROTEIN"/>
    <property type="match status" value="1"/>
</dbReference>
<dbReference type="InterPro" id="IPR023631">
    <property type="entry name" value="Amidase_dom"/>
</dbReference>
<dbReference type="PANTHER" id="PTHR42678">
    <property type="entry name" value="AMIDASE"/>
    <property type="match status" value="1"/>
</dbReference>
<evidence type="ECO:0000259" key="1">
    <source>
        <dbReference type="Pfam" id="PF01425"/>
    </source>
</evidence>
<protein>
    <submittedName>
        <fullName evidence="2">Amidase family protein</fullName>
    </submittedName>
</protein>
<dbReference type="Gene3D" id="3.90.1300.10">
    <property type="entry name" value="Amidase signature (AS) domain"/>
    <property type="match status" value="1"/>
</dbReference>
<dbReference type="eggNOG" id="COG0154">
    <property type="taxonomic scope" value="Bacteria"/>
</dbReference>
<keyword evidence="3" id="KW-1185">Reference proteome</keyword>
<dbReference type="STRING" id="319236.BST91_08335"/>
<organism evidence="2 3">
    <name type="scientific">Nonlabens tegetincola</name>
    <dbReference type="NCBI Taxonomy" id="323273"/>
    <lineage>
        <taxon>Bacteria</taxon>
        <taxon>Pseudomonadati</taxon>
        <taxon>Bacteroidota</taxon>
        <taxon>Flavobacteriia</taxon>
        <taxon>Flavobacteriales</taxon>
        <taxon>Flavobacteriaceae</taxon>
        <taxon>Nonlabens</taxon>
    </lineage>
</organism>
<comment type="caution">
    <text evidence="2">The sequence shown here is derived from an EMBL/GenBank/DDBJ whole genome shotgun (WGS) entry which is preliminary data.</text>
</comment>
<dbReference type="Pfam" id="PF01425">
    <property type="entry name" value="Amidase"/>
    <property type="match status" value="1"/>
</dbReference>
<dbReference type="EMBL" id="BBML01000002">
    <property type="protein sequence ID" value="GAK96373.1"/>
    <property type="molecule type" value="Genomic_DNA"/>
</dbReference>
<reference evidence="2" key="1">
    <citation type="journal article" date="2014" name="Genome Announc.">
        <title>Draft Genome Sequences of Marine Flavobacterium Nonlabens Strains NR17, NR24, NR27, NR32, NR33, and Ara13.</title>
        <authorList>
            <person name="Nakanishi M."/>
            <person name="Meirelles P."/>
            <person name="Suzuki R."/>
            <person name="Takatani N."/>
            <person name="Mino S."/>
            <person name="Suda W."/>
            <person name="Oshima K."/>
            <person name="Hattori M."/>
            <person name="Ohkuma M."/>
            <person name="Hosokawa M."/>
            <person name="Miyashita K."/>
            <person name="Thompson F.L."/>
            <person name="Niwa A."/>
            <person name="Sawabe T."/>
            <person name="Sawabe T."/>
        </authorList>
    </citation>
    <scope>NUCLEOTIDE SEQUENCE [LARGE SCALE GENOMIC DNA]</scope>
    <source>
        <strain evidence="2">JCM 19294</strain>
    </source>
</reference>
<evidence type="ECO:0000313" key="3">
    <source>
        <dbReference type="Proteomes" id="UP000029221"/>
    </source>
</evidence>
<evidence type="ECO:0000313" key="2">
    <source>
        <dbReference type="EMBL" id="GAK96373.1"/>
    </source>
</evidence>
<feature type="domain" description="Amidase" evidence="1">
    <location>
        <begin position="107"/>
        <end position="526"/>
    </location>
</feature>
<dbReference type="InterPro" id="IPR036928">
    <property type="entry name" value="AS_sf"/>
</dbReference>
<proteinExistence type="predicted"/>
<dbReference type="SUPFAM" id="SSF75304">
    <property type="entry name" value="Amidase signature (AS) enzymes"/>
    <property type="match status" value="1"/>
</dbReference>
<accession>A0A090Q3R5</accession>